<dbReference type="Proteomes" id="UP000315343">
    <property type="component" value="Unassembled WGS sequence"/>
</dbReference>
<dbReference type="PANTHER" id="PTHR43155">
    <property type="entry name" value="CYCLIC DI-GMP PHOSPHODIESTERASE PA4108-RELATED"/>
    <property type="match status" value="1"/>
</dbReference>
<keyword evidence="3" id="KW-1185">Reference proteome</keyword>
<dbReference type="SMART" id="SM00471">
    <property type="entry name" value="HDc"/>
    <property type="match status" value="1"/>
</dbReference>
<dbReference type="PANTHER" id="PTHR43155:SF2">
    <property type="entry name" value="CYCLIC DI-GMP PHOSPHODIESTERASE PA4108"/>
    <property type="match status" value="1"/>
</dbReference>
<dbReference type="InterPro" id="IPR037522">
    <property type="entry name" value="HD_GYP_dom"/>
</dbReference>
<dbReference type="Pfam" id="PF13487">
    <property type="entry name" value="HD_5"/>
    <property type="match status" value="1"/>
</dbReference>
<proteinExistence type="predicted"/>
<dbReference type="InterPro" id="IPR006675">
    <property type="entry name" value="HDIG_dom"/>
</dbReference>
<evidence type="ECO:0000313" key="2">
    <source>
        <dbReference type="EMBL" id="TWH77921.1"/>
    </source>
</evidence>
<dbReference type="Gene3D" id="1.10.3210.10">
    <property type="entry name" value="Hypothetical protein af1432"/>
    <property type="match status" value="1"/>
</dbReference>
<evidence type="ECO:0000259" key="1">
    <source>
        <dbReference type="PROSITE" id="PS51832"/>
    </source>
</evidence>
<evidence type="ECO:0000313" key="3">
    <source>
        <dbReference type="Proteomes" id="UP000315343"/>
    </source>
</evidence>
<dbReference type="GO" id="GO:0016740">
    <property type="term" value="F:transferase activity"/>
    <property type="evidence" value="ECO:0007669"/>
    <property type="project" value="UniProtKB-KW"/>
</dbReference>
<dbReference type="InterPro" id="IPR003607">
    <property type="entry name" value="HD/PDEase_dom"/>
</dbReference>
<accession>A0A562J3X8</accession>
<dbReference type="CDD" id="cd00077">
    <property type="entry name" value="HDc"/>
    <property type="match status" value="1"/>
</dbReference>
<keyword evidence="2" id="KW-0808">Transferase</keyword>
<reference evidence="2 3" key="1">
    <citation type="submission" date="2019-07" db="EMBL/GenBank/DDBJ databases">
        <title>Genomic Encyclopedia of Type Strains, Phase I: the one thousand microbial genomes (KMG-I) project.</title>
        <authorList>
            <person name="Kyrpides N."/>
        </authorList>
    </citation>
    <scope>NUCLEOTIDE SEQUENCE [LARGE SCALE GENOMIC DNA]</scope>
    <source>
        <strain evidence="2 3">DSM 13558</strain>
    </source>
</reference>
<dbReference type="AlphaFoldDB" id="A0A562J3X8"/>
<dbReference type="NCBIfam" id="TIGR00277">
    <property type="entry name" value="HDIG"/>
    <property type="match status" value="1"/>
</dbReference>
<protein>
    <submittedName>
        <fullName evidence="2">Putative nucleotidyltransferase with HDIG domain</fullName>
    </submittedName>
</protein>
<dbReference type="OrthoDB" id="9804747at2"/>
<organism evidence="2 3">
    <name type="scientific">Sedimentibacter saalensis</name>
    <dbReference type="NCBI Taxonomy" id="130788"/>
    <lineage>
        <taxon>Bacteria</taxon>
        <taxon>Bacillati</taxon>
        <taxon>Bacillota</taxon>
        <taxon>Tissierellia</taxon>
        <taxon>Sedimentibacter</taxon>
    </lineage>
</organism>
<name>A0A562J3X8_9FIRM</name>
<dbReference type="RefSeq" id="WP_145085767.1">
    <property type="nucleotide sequence ID" value="NZ_VLKH01000011.1"/>
</dbReference>
<dbReference type="SUPFAM" id="SSF109604">
    <property type="entry name" value="HD-domain/PDEase-like"/>
    <property type="match status" value="1"/>
</dbReference>
<gene>
    <name evidence="2" type="ORF">LY60_03109</name>
</gene>
<dbReference type="PROSITE" id="PS51832">
    <property type="entry name" value="HD_GYP"/>
    <property type="match status" value="1"/>
</dbReference>
<comment type="caution">
    <text evidence="2">The sequence shown here is derived from an EMBL/GenBank/DDBJ whole genome shotgun (WGS) entry which is preliminary data.</text>
</comment>
<feature type="domain" description="HD-GYP" evidence="1">
    <location>
        <begin position="113"/>
        <end position="307"/>
    </location>
</feature>
<sequence length="379" mass="42379">MLFITNKYLKPGMILAKDIILYNSSNFNSLLLTKGQVLNNTFINKINYHGIEGAYIESEAFADIEVDSYINDVLKANTLKTVKDVYYELKMSSGKVHATAIKQLSGIVSSLITEIMYKDDLSYNIIDFKNYDNYTYQHCLNVATLSISTGISLGLSEGALHDLGMAGLLHDIGKMMIPLEILNKPGKLTEEEFDIIKEHPVNAVSLLKDLVPYSVLSAIQSHHEKLDGTGYPYGVSGSNIHFYGRVLAVCDVYDALTSDRSYRMTSFPSEVIEYIMGCADTHFDYEILKSFLKVIVAYPIGTFVRLSNKRIAVVVKNNSENIMRPVVRIINGDGTVGVDIDLLYDNNYMNTTITDMAYDYDNSGLEGALKSTYDMKLKL</sequence>
<dbReference type="EMBL" id="VLKH01000011">
    <property type="protein sequence ID" value="TWH77921.1"/>
    <property type="molecule type" value="Genomic_DNA"/>
</dbReference>